<comment type="caution">
    <text evidence="2">The sequence shown here is derived from an EMBL/GenBank/DDBJ whole genome shotgun (WGS) entry which is preliminary data.</text>
</comment>
<feature type="transmembrane region" description="Helical" evidence="1">
    <location>
        <begin position="7"/>
        <end position="28"/>
    </location>
</feature>
<name>A0A9X3WCX0_9BACI</name>
<organism evidence="2 3">
    <name type="scientific">Aquibacillus salsiterrae</name>
    <dbReference type="NCBI Taxonomy" id="2950439"/>
    <lineage>
        <taxon>Bacteria</taxon>
        <taxon>Bacillati</taxon>
        <taxon>Bacillota</taxon>
        <taxon>Bacilli</taxon>
        <taxon>Bacillales</taxon>
        <taxon>Bacillaceae</taxon>
        <taxon>Aquibacillus</taxon>
    </lineage>
</organism>
<keyword evidence="1" id="KW-1133">Transmembrane helix</keyword>
<evidence type="ECO:0000256" key="1">
    <source>
        <dbReference type="SAM" id="Phobius"/>
    </source>
</evidence>
<sequence>MRQRQIITHMIDVVIGIAQFIIGLRIILKLFGANQSTPFVQWIYQTSSPLLYPFEGIFPTANLEGTFVIEFSALFAMIIYTIVGYVLINLVSMFGK</sequence>
<keyword evidence="3" id="KW-1185">Reference proteome</keyword>
<dbReference type="AlphaFoldDB" id="A0A9X3WCX0"/>
<evidence type="ECO:0000313" key="3">
    <source>
        <dbReference type="Proteomes" id="UP001145069"/>
    </source>
</evidence>
<dbReference type="EMBL" id="JAMQKC010000010">
    <property type="protein sequence ID" value="MDC3417545.1"/>
    <property type="molecule type" value="Genomic_DNA"/>
</dbReference>
<feature type="transmembrane region" description="Helical" evidence="1">
    <location>
        <begin position="67"/>
        <end position="88"/>
    </location>
</feature>
<keyword evidence="1" id="KW-0812">Transmembrane</keyword>
<evidence type="ECO:0000313" key="2">
    <source>
        <dbReference type="EMBL" id="MDC3417545.1"/>
    </source>
</evidence>
<protein>
    <submittedName>
        <fullName evidence="2">YggT family protein</fullName>
    </submittedName>
</protein>
<dbReference type="GO" id="GO:0016020">
    <property type="term" value="C:membrane"/>
    <property type="evidence" value="ECO:0007669"/>
    <property type="project" value="InterPro"/>
</dbReference>
<reference evidence="2" key="1">
    <citation type="submission" date="2022-06" db="EMBL/GenBank/DDBJ databases">
        <title>Aquibacillus sp. a new bacterium isolated from soil saline samples.</title>
        <authorList>
            <person name="Galisteo C."/>
            <person name="De La Haba R."/>
            <person name="Sanchez-Porro C."/>
            <person name="Ventosa A."/>
        </authorList>
    </citation>
    <scope>NUCLEOTIDE SEQUENCE</scope>
    <source>
        <strain evidence="2">3ASR75-54</strain>
    </source>
</reference>
<gene>
    <name evidence="2" type="ORF">NC799_11620</name>
</gene>
<proteinExistence type="predicted"/>
<dbReference type="Pfam" id="PF02325">
    <property type="entry name" value="CCB3_YggT"/>
    <property type="match status" value="1"/>
</dbReference>
<dbReference type="Proteomes" id="UP001145069">
    <property type="component" value="Unassembled WGS sequence"/>
</dbReference>
<accession>A0A9X3WCX0</accession>
<dbReference type="RefSeq" id="WP_272446614.1">
    <property type="nucleotide sequence ID" value="NZ_JAMQKC010000010.1"/>
</dbReference>
<dbReference type="InterPro" id="IPR003425">
    <property type="entry name" value="CCB3/YggT"/>
</dbReference>
<keyword evidence="1" id="KW-0472">Membrane</keyword>